<dbReference type="EMBL" id="FOCX01000007">
    <property type="protein sequence ID" value="SEO03582.1"/>
    <property type="molecule type" value="Genomic_DNA"/>
</dbReference>
<name>A0A1H8LEF7_9EURY</name>
<sequence length="130" mass="14811">MSVCERVWSELRDRYGEALRTVIRYHPTDFEAQMRADLRSQYSDDDVQSFVDEVIVNYLNLGTQSGAADLGEFHGTVRIFEDVWVFSWPDQPDEKAGFLITLDRDSSVGVEAATEIEAFLTEEIAAEIQL</sequence>
<dbReference type="AlphaFoldDB" id="A0A1H8LEF7"/>
<protein>
    <submittedName>
        <fullName evidence="1">Uncharacterized protein</fullName>
    </submittedName>
</protein>
<gene>
    <name evidence="1" type="ORF">SAMN05216388_1007110</name>
</gene>
<evidence type="ECO:0000313" key="2">
    <source>
        <dbReference type="Proteomes" id="UP000198775"/>
    </source>
</evidence>
<dbReference type="RefSeq" id="WP_092659499.1">
    <property type="nucleotide sequence ID" value="NZ_FOCX01000007.1"/>
</dbReference>
<dbReference type="InterPro" id="IPR055944">
    <property type="entry name" value="DUF7522"/>
</dbReference>
<dbReference type="OrthoDB" id="199238at2157"/>
<evidence type="ECO:0000313" key="1">
    <source>
        <dbReference type="EMBL" id="SEO03582.1"/>
    </source>
</evidence>
<reference evidence="2" key="1">
    <citation type="submission" date="2016-10" db="EMBL/GenBank/DDBJ databases">
        <authorList>
            <person name="Varghese N."/>
            <person name="Submissions S."/>
        </authorList>
    </citation>
    <scope>NUCLEOTIDE SEQUENCE [LARGE SCALE GENOMIC DNA]</scope>
    <source>
        <strain evidence="2">IBRC-M 10043</strain>
    </source>
</reference>
<keyword evidence="2" id="KW-1185">Reference proteome</keyword>
<proteinExistence type="predicted"/>
<dbReference type="Proteomes" id="UP000198775">
    <property type="component" value="Unassembled WGS sequence"/>
</dbReference>
<dbReference type="Pfam" id="PF24366">
    <property type="entry name" value="DUF7522"/>
    <property type="match status" value="1"/>
</dbReference>
<accession>A0A1H8LEF7</accession>
<organism evidence="1 2">
    <name type="scientific">Halorientalis persicus</name>
    <dbReference type="NCBI Taxonomy" id="1367881"/>
    <lineage>
        <taxon>Archaea</taxon>
        <taxon>Methanobacteriati</taxon>
        <taxon>Methanobacteriota</taxon>
        <taxon>Stenosarchaea group</taxon>
        <taxon>Halobacteria</taxon>
        <taxon>Halobacteriales</taxon>
        <taxon>Haloarculaceae</taxon>
        <taxon>Halorientalis</taxon>
    </lineage>
</organism>